<feature type="domain" description="YcgL" evidence="2">
    <location>
        <begin position="3"/>
        <end position="87"/>
    </location>
</feature>
<dbReference type="HAMAP" id="MF_01866">
    <property type="entry name" value="UPF0745"/>
    <property type="match status" value="1"/>
</dbReference>
<keyword evidence="4" id="KW-1185">Reference proteome</keyword>
<evidence type="ECO:0000256" key="1">
    <source>
        <dbReference type="HAMAP-Rule" id="MF_01866"/>
    </source>
</evidence>
<dbReference type="Proteomes" id="UP000294980">
    <property type="component" value="Unassembled WGS sequence"/>
</dbReference>
<dbReference type="PANTHER" id="PTHR38109:SF1">
    <property type="entry name" value="PROTEIN YCGL"/>
    <property type="match status" value="1"/>
</dbReference>
<dbReference type="SUPFAM" id="SSF160191">
    <property type="entry name" value="YcgL-like"/>
    <property type="match status" value="1"/>
</dbReference>
<dbReference type="PROSITE" id="PS51648">
    <property type="entry name" value="YCGL"/>
    <property type="match status" value="1"/>
</dbReference>
<dbReference type="InterPro" id="IPR027354">
    <property type="entry name" value="YcgL_dom"/>
</dbReference>
<sequence>MNCIVEIFASSRREGMYLYAPRDAVWEELPESLRAAFGPPRSVMTLVLTPDRRLARVRAAEVIAAIDDKGFFLQMPPAYTDAVMRQPHE</sequence>
<protein>
    <recommendedName>
        <fullName evidence="1">YcgL domain-containing protein EV688_107118</fullName>
    </recommendedName>
</protein>
<reference evidence="3 4" key="1">
    <citation type="submission" date="2019-03" db="EMBL/GenBank/DDBJ databases">
        <title>Genomic Encyclopedia of Type Strains, Phase IV (KMG-IV): sequencing the most valuable type-strain genomes for metagenomic binning, comparative biology and taxonomic classification.</title>
        <authorList>
            <person name="Goeker M."/>
        </authorList>
    </citation>
    <scope>NUCLEOTIDE SEQUENCE [LARGE SCALE GENOMIC DNA]</scope>
    <source>
        <strain evidence="3 4">DSM 23344</strain>
    </source>
</reference>
<dbReference type="Gene3D" id="3.10.510.20">
    <property type="entry name" value="YcgL domain"/>
    <property type="match status" value="1"/>
</dbReference>
<dbReference type="InterPro" id="IPR038068">
    <property type="entry name" value="YcgL-like_sf"/>
</dbReference>
<evidence type="ECO:0000313" key="4">
    <source>
        <dbReference type="Proteomes" id="UP000294980"/>
    </source>
</evidence>
<dbReference type="Pfam" id="PF05166">
    <property type="entry name" value="YcgL"/>
    <property type="match status" value="1"/>
</dbReference>
<dbReference type="PANTHER" id="PTHR38109">
    <property type="entry name" value="PROTEIN YCGL"/>
    <property type="match status" value="1"/>
</dbReference>
<evidence type="ECO:0000259" key="2">
    <source>
        <dbReference type="PROSITE" id="PS51648"/>
    </source>
</evidence>
<accession>A0A4R2KWQ8</accession>
<organism evidence="3 4">
    <name type="scientific">Chromatocurvus halotolerans</name>
    <dbReference type="NCBI Taxonomy" id="1132028"/>
    <lineage>
        <taxon>Bacteria</taxon>
        <taxon>Pseudomonadati</taxon>
        <taxon>Pseudomonadota</taxon>
        <taxon>Gammaproteobacteria</taxon>
        <taxon>Cellvibrionales</taxon>
        <taxon>Halieaceae</taxon>
        <taxon>Chromatocurvus</taxon>
    </lineage>
</organism>
<dbReference type="OrthoDB" id="7062382at2"/>
<comment type="caution">
    <text evidence="3">The sequence shown here is derived from an EMBL/GenBank/DDBJ whole genome shotgun (WGS) entry which is preliminary data.</text>
</comment>
<gene>
    <name evidence="3" type="ORF">EV688_107118</name>
</gene>
<dbReference type="RefSeq" id="WP_117317764.1">
    <property type="nucleotide sequence ID" value="NZ_QQSW01000009.1"/>
</dbReference>
<proteinExistence type="inferred from homology"/>
<dbReference type="AlphaFoldDB" id="A0A4R2KWQ8"/>
<dbReference type="EMBL" id="SLWX01000007">
    <property type="protein sequence ID" value="TCO75696.1"/>
    <property type="molecule type" value="Genomic_DNA"/>
</dbReference>
<name>A0A4R2KWQ8_9GAMM</name>
<evidence type="ECO:0000313" key="3">
    <source>
        <dbReference type="EMBL" id="TCO75696.1"/>
    </source>
</evidence>